<accession>A0ABV0LJ78</accession>
<reference evidence="2 3" key="1">
    <citation type="submission" date="2024-05" db="EMBL/GenBank/DDBJ databases">
        <authorList>
            <person name="Zhao H."/>
            <person name="Xu Y."/>
            <person name="Lin S."/>
            <person name="Spain J.C."/>
            <person name="Zhou N.-Y."/>
        </authorList>
    </citation>
    <scope>NUCLEOTIDE SEQUENCE [LARGE SCALE GENOMIC DNA]</scope>
    <source>
        <strain evidence="2 3">NEAU-NG30</strain>
    </source>
</reference>
<dbReference type="PRINTS" id="PR00368">
    <property type="entry name" value="FADPNR"/>
</dbReference>
<dbReference type="PANTHER" id="PTHR43539">
    <property type="entry name" value="FLAVIN-BINDING MONOOXYGENASE-LIKE PROTEIN (AFU_ORTHOLOGUE AFUA_4G09220)"/>
    <property type="match status" value="1"/>
</dbReference>
<protein>
    <submittedName>
        <fullName evidence="2">NAD(P)-binding domain-containing protein</fullName>
    </submittedName>
</protein>
<evidence type="ECO:0000313" key="2">
    <source>
        <dbReference type="EMBL" id="MEQ0562352.1"/>
    </source>
</evidence>
<dbReference type="PRINTS" id="PR00469">
    <property type="entry name" value="PNDRDTASEII"/>
</dbReference>
<evidence type="ECO:0000313" key="3">
    <source>
        <dbReference type="Proteomes" id="UP001440984"/>
    </source>
</evidence>
<dbReference type="InterPro" id="IPR050982">
    <property type="entry name" value="Auxin_biosynth/cation_transpt"/>
</dbReference>
<keyword evidence="3" id="KW-1185">Reference proteome</keyword>
<sequence length="393" mass="42713">MASETDVAVVGAGPYGLSIAAHLRGRGVRFRHFGQPMQLWRDAMPAGMFLKSQGFASNLSDPGATHTLANFCRETGREYGDYGVPVPLDTFVAYGDWFRQAHAPDLDERLVERVSATGTGYELAVAGERVRAREVVCAPGVQYFAHVPAEFARLPGRVCSHSSAHKDLAAFRGRDVIVVGAGQSAIESATLLHESGASVRLVARAPRLVWNGPPLAPDRPVLHRLREPEAGLGSGWSTWFYSTRPRLYRKLPPNVRVHRARTALGPAGAWWLRSRTEGEFPVLLGRSVVGCEAVDGRVRLRLDSADGPMQVETEHVIAATGYRPGVGQLAFLDERLRARLRRIGDAPWVGAGFRSSVPGLFFAGPAVASSYGPVMRFVYGADYAARTLARQFG</sequence>
<dbReference type="RefSeq" id="WP_348953832.1">
    <property type="nucleotide sequence ID" value="NZ_JBDZYD010000009.1"/>
</dbReference>
<gene>
    <name evidence="2" type="ORF">ABJI51_24980</name>
</gene>
<dbReference type="PANTHER" id="PTHR43539:SF78">
    <property type="entry name" value="FLAVIN-CONTAINING MONOOXYGENASE"/>
    <property type="match status" value="1"/>
</dbReference>
<proteinExistence type="predicted"/>
<dbReference type="Proteomes" id="UP001440984">
    <property type="component" value="Unassembled WGS sequence"/>
</dbReference>
<keyword evidence="1" id="KW-0560">Oxidoreductase</keyword>
<evidence type="ECO:0000256" key="1">
    <source>
        <dbReference type="ARBA" id="ARBA00023002"/>
    </source>
</evidence>
<comment type="caution">
    <text evidence="2">The sequence shown here is derived from an EMBL/GenBank/DDBJ whole genome shotgun (WGS) entry which is preliminary data.</text>
</comment>
<dbReference type="Pfam" id="PF13738">
    <property type="entry name" value="Pyr_redox_3"/>
    <property type="match status" value="1"/>
</dbReference>
<organism evidence="2 3">
    <name type="scientific">Amycolatopsis melonis</name>
    <dbReference type="NCBI Taxonomy" id="3156488"/>
    <lineage>
        <taxon>Bacteria</taxon>
        <taxon>Bacillati</taxon>
        <taxon>Actinomycetota</taxon>
        <taxon>Actinomycetes</taxon>
        <taxon>Pseudonocardiales</taxon>
        <taxon>Pseudonocardiaceae</taxon>
        <taxon>Amycolatopsis</taxon>
    </lineage>
</organism>
<dbReference type="Gene3D" id="3.50.50.60">
    <property type="entry name" value="FAD/NAD(P)-binding domain"/>
    <property type="match status" value="1"/>
</dbReference>
<name>A0ABV0LJ78_9PSEU</name>
<dbReference type="EMBL" id="JBDZYD010000009">
    <property type="protein sequence ID" value="MEQ0562352.1"/>
    <property type="molecule type" value="Genomic_DNA"/>
</dbReference>
<dbReference type="SUPFAM" id="SSF51905">
    <property type="entry name" value="FAD/NAD(P)-binding domain"/>
    <property type="match status" value="1"/>
</dbReference>
<dbReference type="InterPro" id="IPR036188">
    <property type="entry name" value="FAD/NAD-bd_sf"/>
</dbReference>